<organism evidence="1 2">
    <name type="scientific">Hydnum rufescens UP504</name>
    <dbReference type="NCBI Taxonomy" id="1448309"/>
    <lineage>
        <taxon>Eukaryota</taxon>
        <taxon>Fungi</taxon>
        <taxon>Dikarya</taxon>
        <taxon>Basidiomycota</taxon>
        <taxon>Agaricomycotina</taxon>
        <taxon>Agaricomycetes</taxon>
        <taxon>Cantharellales</taxon>
        <taxon>Hydnaceae</taxon>
        <taxon>Hydnum</taxon>
    </lineage>
</organism>
<dbReference type="AlphaFoldDB" id="A0A9P6AQ54"/>
<dbReference type="EMBL" id="MU129047">
    <property type="protein sequence ID" value="KAF9508906.1"/>
    <property type="molecule type" value="Genomic_DNA"/>
</dbReference>
<name>A0A9P6AQ54_9AGAM</name>
<sequence>MKKGILYQRYSSNRIILAPESLYTNKERRHSHSINEHLMRTQLDDSGMYHIQALALPHFLKPGEQFDFLCLGEQSAAGKPPMSRWNDPQPSHLWGISLGPVAAFSSYLTLFHRLDAQLTAGHRTLKRLFNPLLSPEI</sequence>
<comment type="caution">
    <text evidence="1">The sequence shown here is derived from an EMBL/GenBank/DDBJ whole genome shotgun (WGS) entry which is preliminary data.</text>
</comment>
<dbReference type="Proteomes" id="UP000886523">
    <property type="component" value="Unassembled WGS sequence"/>
</dbReference>
<accession>A0A9P6AQ54</accession>
<reference evidence="1" key="1">
    <citation type="journal article" date="2020" name="Nat. Commun.">
        <title>Large-scale genome sequencing of mycorrhizal fungi provides insights into the early evolution of symbiotic traits.</title>
        <authorList>
            <person name="Miyauchi S."/>
            <person name="Kiss E."/>
            <person name="Kuo A."/>
            <person name="Drula E."/>
            <person name="Kohler A."/>
            <person name="Sanchez-Garcia M."/>
            <person name="Morin E."/>
            <person name="Andreopoulos B."/>
            <person name="Barry K.W."/>
            <person name="Bonito G."/>
            <person name="Buee M."/>
            <person name="Carver A."/>
            <person name="Chen C."/>
            <person name="Cichocki N."/>
            <person name="Clum A."/>
            <person name="Culley D."/>
            <person name="Crous P.W."/>
            <person name="Fauchery L."/>
            <person name="Girlanda M."/>
            <person name="Hayes R.D."/>
            <person name="Keri Z."/>
            <person name="LaButti K."/>
            <person name="Lipzen A."/>
            <person name="Lombard V."/>
            <person name="Magnuson J."/>
            <person name="Maillard F."/>
            <person name="Murat C."/>
            <person name="Nolan M."/>
            <person name="Ohm R.A."/>
            <person name="Pangilinan J."/>
            <person name="Pereira M.F."/>
            <person name="Perotto S."/>
            <person name="Peter M."/>
            <person name="Pfister S."/>
            <person name="Riley R."/>
            <person name="Sitrit Y."/>
            <person name="Stielow J.B."/>
            <person name="Szollosi G."/>
            <person name="Zifcakova L."/>
            <person name="Stursova M."/>
            <person name="Spatafora J.W."/>
            <person name="Tedersoo L."/>
            <person name="Vaario L.M."/>
            <person name="Yamada A."/>
            <person name="Yan M."/>
            <person name="Wang P."/>
            <person name="Xu J."/>
            <person name="Bruns T."/>
            <person name="Baldrian P."/>
            <person name="Vilgalys R."/>
            <person name="Dunand C."/>
            <person name="Henrissat B."/>
            <person name="Grigoriev I.V."/>
            <person name="Hibbett D."/>
            <person name="Nagy L.G."/>
            <person name="Martin F.M."/>
        </authorList>
    </citation>
    <scope>NUCLEOTIDE SEQUENCE</scope>
    <source>
        <strain evidence="1">UP504</strain>
    </source>
</reference>
<evidence type="ECO:0000313" key="1">
    <source>
        <dbReference type="EMBL" id="KAF9508906.1"/>
    </source>
</evidence>
<proteinExistence type="predicted"/>
<gene>
    <name evidence="1" type="ORF">BS47DRAFT_1488190</name>
</gene>
<evidence type="ECO:0000313" key="2">
    <source>
        <dbReference type="Proteomes" id="UP000886523"/>
    </source>
</evidence>
<protein>
    <submittedName>
        <fullName evidence="1">Uncharacterized protein</fullName>
    </submittedName>
</protein>
<keyword evidence="2" id="KW-1185">Reference proteome</keyword>